<evidence type="ECO:0000259" key="4">
    <source>
        <dbReference type="Pfam" id="PF00171"/>
    </source>
</evidence>
<reference evidence="5" key="1">
    <citation type="submission" date="2021-01" db="EMBL/GenBank/DDBJ databases">
        <authorList>
            <person name="Corre E."/>
            <person name="Pelletier E."/>
            <person name="Niang G."/>
            <person name="Scheremetjew M."/>
            <person name="Finn R."/>
            <person name="Kale V."/>
            <person name="Holt S."/>
            <person name="Cochrane G."/>
            <person name="Meng A."/>
            <person name="Brown T."/>
            <person name="Cohen L."/>
        </authorList>
    </citation>
    <scope>NUCLEOTIDE SEQUENCE</scope>
    <source>
        <strain evidence="5">Isolate 1302-5</strain>
    </source>
</reference>
<dbReference type="Pfam" id="PF00171">
    <property type="entry name" value="Aldedh"/>
    <property type="match status" value="1"/>
</dbReference>
<organism evidence="5">
    <name type="scientific">Odontella aurita</name>
    <dbReference type="NCBI Taxonomy" id="265563"/>
    <lineage>
        <taxon>Eukaryota</taxon>
        <taxon>Sar</taxon>
        <taxon>Stramenopiles</taxon>
        <taxon>Ochrophyta</taxon>
        <taxon>Bacillariophyta</taxon>
        <taxon>Mediophyceae</taxon>
        <taxon>Biddulphiophycidae</taxon>
        <taxon>Eupodiscales</taxon>
        <taxon>Odontellaceae</taxon>
        <taxon>Odontella</taxon>
    </lineage>
</organism>
<dbReference type="AlphaFoldDB" id="A0A7S4J7H2"/>
<proteinExistence type="predicted"/>
<gene>
    <name evidence="5" type="ORF">OAUR00152_LOCUS23353</name>
</gene>
<dbReference type="PANTHER" id="PTHR42804:SF1">
    <property type="entry name" value="ALDEHYDE DEHYDROGENASE-RELATED"/>
    <property type="match status" value="1"/>
</dbReference>
<dbReference type="EC" id="1.2.1.3" evidence="2"/>
<dbReference type="InterPro" id="IPR015590">
    <property type="entry name" value="Aldehyde_DH_dom"/>
</dbReference>
<sequence length="422" mass="44971">MDAVRTIAEMYDARRDEVSSMLQRELGAPAKFAHDVQAALFKYQSDQFLTVAESFPWEIDLGRSLVVKEPVGVVSAITPWNWPLFQIAAKVVPALLAGCSIVLKPSEVAPLNAFVLAEVVERAEADGVLPPGVFNLVSGTGAGPAAAGEALASHPLSDMVSFTGSTNAGRRVHRSGASPKLKRVRSELGGKSACVVLDDADPALVERFALHALENSGQTCSARARMIVPRDRYEEIVDVAAEAYEAVRVVRADDPDGGRGDIGPLASAAQWERVRGYIRSGIEDGARLVAGGLDRPDGVPAGGYFVRPTVFADVEPRMTIAQEEIFGPVLCIMPYSGDVDEAVSMANGTEYGLSGAVLGADEGRAREVARRMRAGEVFVNTLSQSPVAPFGGYGQSGDGRELGAWGLEEFLQVKAIHRRPQK</sequence>
<accession>A0A7S4J7H2</accession>
<dbReference type="PANTHER" id="PTHR42804">
    <property type="entry name" value="ALDEHYDE DEHYDROGENASE"/>
    <property type="match status" value="1"/>
</dbReference>
<protein>
    <recommendedName>
        <fullName evidence="2">aldehyde dehydrogenase (NAD(+))</fullName>
        <ecNumber evidence="2">1.2.1.3</ecNumber>
    </recommendedName>
</protein>
<dbReference type="InterPro" id="IPR016162">
    <property type="entry name" value="Ald_DH_N"/>
</dbReference>
<evidence type="ECO:0000256" key="3">
    <source>
        <dbReference type="ARBA" id="ARBA00049194"/>
    </source>
</evidence>
<dbReference type="Gene3D" id="3.40.605.10">
    <property type="entry name" value="Aldehyde Dehydrogenase, Chain A, domain 1"/>
    <property type="match status" value="1"/>
</dbReference>
<evidence type="ECO:0000313" key="5">
    <source>
        <dbReference type="EMBL" id="CAE2254858.1"/>
    </source>
</evidence>
<dbReference type="InterPro" id="IPR016163">
    <property type="entry name" value="Ald_DH_C"/>
</dbReference>
<name>A0A7S4J7H2_9STRA</name>
<dbReference type="SUPFAM" id="SSF53720">
    <property type="entry name" value="ALDH-like"/>
    <property type="match status" value="1"/>
</dbReference>
<evidence type="ECO:0000256" key="2">
    <source>
        <dbReference type="ARBA" id="ARBA00024226"/>
    </source>
</evidence>
<keyword evidence="1" id="KW-0560">Oxidoreductase</keyword>
<dbReference type="InterPro" id="IPR016160">
    <property type="entry name" value="Ald_DH_CS_CYS"/>
</dbReference>
<comment type="catalytic activity">
    <reaction evidence="3">
        <text>an aldehyde + NAD(+) + H2O = a carboxylate + NADH + 2 H(+)</text>
        <dbReference type="Rhea" id="RHEA:16185"/>
        <dbReference type="ChEBI" id="CHEBI:15377"/>
        <dbReference type="ChEBI" id="CHEBI:15378"/>
        <dbReference type="ChEBI" id="CHEBI:17478"/>
        <dbReference type="ChEBI" id="CHEBI:29067"/>
        <dbReference type="ChEBI" id="CHEBI:57540"/>
        <dbReference type="ChEBI" id="CHEBI:57945"/>
        <dbReference type="EC" id="1.2.1.3"/>
    </reaction>
</comment>
<feature type="domain" description="Aldehyde dehydrogenase" evidence="4">
    <location>
        <begin position="3"/>
        <end position="416"/>
    </location>
</feature>
<dbReference type="EMBL" id="HBKQ01034145">
    <property type="protein sequence ID" value="CAE2254858.1"/>
    <property type="molecule type" value="Transcribed_RNA"/>
</dbReference>
<dbReference type="PROSITE" id="PS00070">
    <property type="entry name" value="ALDEHYDE_DEHYDR_CYS"/>
    <property type="match status" value="1"/>
</dbReference>
<dbReference type="Gene3D" id="3.40.309.10">
    <property type="entry name" value="Aldehyde Dehydrogenase, Chain A, domain 2"/>
    <property type="match status" value="1"/>
</dbReference>
<evidence type="ECO:0000256" key="1">
    <source>
        <dbReference type="ARBA" id="ARBA00023002"/>
    </source>
</evidence>
<dbReference type="GO" id="GO:0004029">
    <property type="term" value="F:aldehyde dehydrogenase (NAD+) activity"/>
    <property type="evidence" value="ECO:0007669"/>
    <property type="project" value="UniProtKB-EC"/>
</dbReference>
<dbReference type="InterPro" id="IPR016161">
    <property type="entry name" value="Ald_DH/histidinol_DH"/>
</dbReference>